<feature type="transmembrane region" description="Helical" evidence="5">
    <location>
        <begin position="305"/>
        <end position="325"/>
    </location>
</feature>
<keyword evidence="4 5" id="KW-0472">Membrane</keyword>
<dbReference type="Pfam" id="PF02535">
    <property type="entry name" value="Zip"/>
    <property type="match status" value="1"/>
</dbReference>
<name>A0ABM1BJF1_LIMPO</name>
<protein>
    <submittedName>
        <fullName evidence="7">Zinc transporter ZIP1-like</fullName>
    </submittedName>
</protein>
<dbReference type="Proteomes" id="UP000694941">
    <property type="component" value="Unplaced"/>
</dbReference>
<dbReference type="RefSeq" id="XP_013783196.1">
    <property type="nucleotide sequence ID" value="XM_013927742.2"/>
</dbReference>
<reference evidence="7" key="1">
    <citation type="submission" date="2025-08" db="UniProtKB">
        <authorList>
            <consortium name="RefSeq"/>
        </authorList>
    </citation>
    <scope>IDENTIFICATION</scope>
    <source>
        <tissue evidence="7">Muscle</tissue>
    </source>
</reference>
<evidence type="ECO:0000256" key="3">
    <source>
        <dbReference type="ARBA" id="ARBA00022989"/>
    </source>
</evidence>
<dbReference type="GeneID" id="106467392"/>
<evidence type="ECO:0000256" key="2">
    <source>
        <dbReference type="ARBA" id="ARBA00022692"/>
    </source>
</evidence>
<evidence type="ECO:0000256" key="4">
    <source>
        <dbReference type="ARBA" id="ARBA00023136"/>
    </source>
</evidence>
<feature type="transmembrane region" description="Helical" evidence="5">
    <location>
        <begin position="86"/>
        <end position="103"/>
    </location>
</feature>
<dbReference type="PANTHER" id="PTHR11040:SF203">
    <property type="entry name" value="FI18611P1-RELATED"/>
    <property type="match status" value="1"/>
</dbReference>
<feature type="transmembrane region" description="Helical" evidence="5">
    <location>
        <begin position="210"/>
        <end position="229"/>
    </location>
</feature>
<organism evidence="6 7">
    <name type="scientific">Limulus polyphemus</name>
    <name type="common">Atlantic horseshoe crab</name>
    <dbReference type="NCBI Taxonomy" id="6850"/>
    <lineage>
        <taxon>Eukaryota</taxon>
        <taxon>Metazoa</taxon>
        <taxon>Ecdysozoa</taxon>
        <taxon>Arthropoda</taxon>
        <taxon>Chelicerata</taxon>
        <taxon>Merostomata</taxon>
        <taxon>Xiphosura</taxon>
        <taxon>Limulidae</taxon>
        <taxon>Limulus</taxon>
    </lineage>
</organism>
<feature type="transmembrane region" description="Helical" evidence="5">
    <location>
        <begin position="241"/>
        <end position="260"/>
    </location>
</feature>
<evidence type="ECO:0000313" key="7">
    <source>
        <dbReference type="RefSeq" id="XP_013783196.1"/>
    </source>
</evidence>
<accession>A0ABM1BJF1</accession>
<dbReference type="InterPro" id="IPR003689">
    <property type="entry name" value="ZIP"/>
</dbReference>
<keyword evidence="6" id="KW-1185">Reference proteome</keyword>
<keyword evidence="3 5" id="KW-1133">Transmembrane helix</keyword>
<sequence length="329" mass="36676">MLLIVARVLTLIFLFLGTLLCGTFPLLLIHCLQQPSIRREAWGKPFISLLLNFGGGVLLSVSFLHLLPEVRNSYESYWGSNYDQSLPLAELIVCVGLLTIYVLEEVFHTVIRCFGQTPTNNDCCAHEQWPVSLACSQRNSEIERRSSHDRLTECNNRRYGSLDLDDQPTGGQSSTRMVLFRGLVIVLALSFHSVVEGLAVGLQPTVQDTWTLFFAEAVHKFIIAFALGLELHNEGNSFRKVGFYMLVFSVMTPLGIGIAVLTDQAVTQTSQLVIGTLNGLACGTLIYVTFFEVLQRSRSSLLPGLLQLLAVILGFGFMTVVRYFLHHHH</sequence>
<dbReference type="PANTHER" id="PTHR11040">
    <property type="entry name" value="ZINC/IRON TRANSPORTER"/>
    <property type="match status" value="1"/>
</dbReference>
<evidence type="ECO:0000256" key="1">
    <source>
        <dbReference type="ARBA" id="ARBA00004141"/>
    </source>
</evidence>
<evidence type="ECO:0000313" key="6">
    <source>
        <dbReference type="Proteomes" id="UP000694941"/>
    </source>
</evidence>
<comment type="subcellular location">
    <subcellularLocation>
        <location evidence="1">Membrane</location>
        <topology evidence="1">Multi-pass membrane protein</topology>
    </subcellularLocation>
</comment>
<feature type="transmembrane region" description="Helical" evidence="5">
    <location>
        <begin position="6"/>
        <end position="28"/>
    </location>
</feature>
<feature type="transmembrane region" description="Helical" evidence="5">
    <location>
        <begin position="178"/>
        <end position="198"/>
    </location>
</feature>
<gene>
    <name evidence="7" type="primary">LOC106467392</name>
</gene>
<feature type="transmembrane region" description="Helical" evidence="5">
    <location>
        <begin position="49"/>
        <end position="66"/>
    </location>
</feature>
<evidence type="ECO:0000256" key="5">
    <source>
        <dbReference type="SAM" id="Phobius"/>
    </source>
</evidence>
<proteinExistence type="predicted"/>
<keyword evidence="2 5" id="KW-0812">Transmembrane</keyword>
<feature type="transmembrane region" description="Helical" evidence="5">
    <location>
        <begin position="272"/>
        <end position="293"/>
    </location>
</feature>